<dbReference type="PANTHER" id="PTHR43602">
    <property type="match status" value="1"/>
</dbReference>
<keyword evidence="3" id="KW-0809">Transit peptide</keyword>
<dbReference type="GO" id="GO:0006631">
    <property type="term" value="P:fatty acid metabolic process"/>
    <property type="evidence" value="ECO:0007669"/>
    <property type="project" value="UniProtKB-KW"/>
</dbReference>
<dbReference type="CDD" id="cd06558">
    <property type="entry name" value="crotonase-like"/>
    <property type="match status" value="1"/>
</dbReference>
<dbReference type="SUPFAM" id="SSF52096">
    <property type="entry name" value="ClpP/crotonase"/>
    <property type="match status" value="1"/>
</dbReference>
<dbReference type="Gene3D" id="3.90.226.10">
    <property type="entry name" value="2-enoyl-CoA Hydratase, Chain A, domain 1"/>
    <property type="match status" value="1"/>
</dbReference>
<name>A0A8S1FBQ9_9PELO</name>
<accession>A0A8S1FBQ9</accession>
<dbReference type="InterPro" id="IPR014748">
    <property type="entry name" value="Enoyl-CoA_hydra_C"/>
</dbReference>
<keyword evidence="9" id="KW-1185">Reference proteome</keyword>
<dbReference type="Pfam" id="PF00378">
    <property type="entry name" value="ECH_1"/>
    <property type="match status" value="1"/>
</dbReference>
<keyword evidence="4" id="KW-0443">Lipid metabolism</keyword>
<reference evidence="8 9" key="1">
    <citation type="submission" date="2020-04" db="EMBL/GenBank/DDBJ databases">
        <authorList>
            <person name="Laetsch R D."/>
            <person name="Stevens L."/>
            <person name="Kumar S."/>
            <person name="Blaxter L. M."/>
        </authorList>
    </citation>
    <scope>NUCLEOTIDE SEQUENCE [LARGE SCALE GENOMIC DNA]</scope>
</reference>
<dbReference type="OrthoDB" id="2139957at2759"/>
<dbReference type="Proteomes" id="UP000494206">
    <property type="component" value="Unassembled WGS sequence"/>
</dbReference>
<dbReference type="EMBL" id="CADEPM010000008">
    <property type="protein sequence ID" value="CAB3409090.1"/>
    <property type="molecule type" value="Genomic_DNA"/>
</dbReference>
<dbReference type="InterPro" id="IPR029045">
    <property type="entry name" value="ClpP/crotonase-like_dom_sf"/>
</dbReference>
<dbReference type="GO" id="GO:0005739">
    <property type="term" value="C:mitochondrion"/>
    <property type="evidence" value="ECO:0007669"/>
    <property type="project" value="UniProtKB-SubCell"/>
</dbReference>
<sequence>MLKTSFRSISTSIAARSLIERELYQGNSVVRLILNDKKVNSLSLAMIKELYSELKAIHNIEKVRSVILAHNGKAFSAGHELDELKSEKGKELHNEIFDTCGDMMNFMRFMSVPIIAEVTGMAAAAGCQLVASCDIVVAGKSSMFMVPGQKLGLFCSTPGVALARNIPNKVAMDMLLTAQPIDAEAALRAGLISRLVDDDQVKYEALKVAEQIGQFSRSVTALGKAFFYTQTELNTTDAYRHASKVMVGNLKLKDCQEGISAFLEKRTPEFSGTNDLTDKKE</sequence>
<evidence type="ECO:0000256" key="3">
    <source>
        <dbReference type="ARBA" id="ARBA00022946"/>
    </source>
</evidence>
<evidence type="ECO:0000256" key="4">
    <source>
        <dbReference type="ARBA" id="ARBA00023098"/>
    </source>
</evidence>
<dbReference type="AlphaFoldDB" id="A0A8S1FBQ9"/>
<dbReference type="Gene3D" id="1.10.12.10">
    <property type="entry name" value="Lyase 2-enoyl-coa Hydratase, Chain A, domain 2"/>
    <property type="match status" value="1"/>
</dbReference>
<evidence type="ECO:0000256" key="5">
    <source>
        <dbReference type="ARBA" id="ARBA00023128"/>
    </source>
</evidence>
<evidence type="ECO:0000256" key="7">
    <source>
        <dbReference type="ARBA" id="ARBA00040545"/>
    </source>
</evidence>
<comment type="function">
    <text evidence="6">May play a role in fatty acid biosynthesis and insulin sensitivity.</text>
</comment>
<evidence type="ECO:0000256" key="1">
    <source>
        <dbReference type="ARBA" id="ARBA00004173"/>
    </source>
</evidence>
<keyword evidence="2" id="KW-0276">Fatty acid metabolism</keyword>
<dbReference type="InterPro" id="IPR001753">
    <property type="entry name" value="Enoyl-CoA_hydra/iso"/>
</dbReference>
<evidence type="ECO:0000256" key="2">
    <source>
        <dbReference type="ARBA" id="ARBA00022832"/>
    </source>
</evidence>
<dbReference type="PANTHER" id="PTHR43602:SF1">
    <property type="entry name" value="ENOYL-COA HYDRATASE DOMAIN-CONTAINING PROTEIN 3, MITOCHONDRIAL"/>
    <property type="match status" value="1"/>
</dbReference>
<evidence type="ECO:0000313" key="8">
    <source>
        <dbReference type="EMBL" id="CAB3409090.1"/>
    </source>
</evidence>
<dbReference type="InterPro" id="IPR052377">
    <property type="entry name" value="Mitochondrial_ECH-domain"/>
</dbReference>
<gene>
    <name evidence="8" type="ORF">CBOVIS_LOCUS10783</name>
</gene>
<comment type="subcellular location">
    <subcellularLocation>
        <location evidence="1">Mitochondrion</location>
    </subcellularLocation>
</comment>
<comment type="caution">
    <text evidence="8">The sequence shown here is derived from an EMBL/GenBank/DDBJ whole genome shotgun (WGS) entry which is preliminary data.</text>
</comment>
<dbReference type="GO" id="GO:0016836">
    <property type="term" value="F:hydro-lyase activity"/>
    <property type="evidence" value="ECO:0007669"/>
    <property type="project" value="TreeGrafter"/>
</dbReference>
<protein>
    <recommendedName>
        <fullName evidence="7">Enoyl-CoA hydratase domain-containing protein 3, mitochondrial</fullName>
    </recommendedName>
</protein>
<proteinExistence type="predicted"/>
<evidence type="ECO:0000313" key="9">
    <source>
        <dbReference type="Proteomes" id="UP000494206"/>
    </source>
</evidence>
<organism evidence="8 9">
    <name type="scientific">Caenorhabditis bovis</name>
    <dbReference type="NCBI Taxonomy" id="2654633"/>
    <lineage>
        <taxon>Eukaryota</taxon>
        <taxon>Metazoa</taxon>
        <taxon>Ecdysozoa</taxon>
        <taxon>Nematoda</taxon>
        <taxon>Chromadorea</taxon>
        <taxon>Rhabditida</taxon>
        <taxon>Rhabditina</taxon>
        <taxon>Rhabditomorpha</taxon>
        <taxon>Rhabditoidea</taxon>
        <taxon>Rhabditidae</taxon>
        <taxon>Peloderinae</taxon>
        <taxon>Caenorhabditis</taxon>
    </lineage>
</organism>
<keyword evidence="5" id="KW-0496">Mitochondrion</keyword>
<evidence type="ECO:0000256" key="6">
    <source>
        <dbReference type="ARBA" id="ARBA00037410"/>
    </source>
</evidence>